<name>A0A1I6BXM9_9BACI</name>
<keyword evidence="1" id="KW-0472">Membrane</keyword>
<proteinExistence type="predicted"/>
<comment type="caution">
    <text evidence="2">The sequence shown here is derived from an EMBL/GenBank/DDBJ whole genome shotgun (WGS) entry which is preliminary data.</text>
</comment>
<dbReference type="Pfam" id="PF13129">
    <property type="entry name" value="DUF3953"/>
    <property type="match status" value="1"/>
</dbReference>
<feature type="transmembrane region" description="Helical" evidence="1">
    <location>
        <begin position="55"/>
        <end position="76"/>
    </location>
</feature>
<dbReference type="RefSeq" id="WP_061803065.1">
    <property type="nucleotide sequence ID" value="NZ_FOXX01000016.1"/>
</dbReference>
<evidence type="ECO:0008006" key="4">
    <source>
        <dbReference type="Google" id="ProtNLM"/>
    </source>
</evidence>
<evidence type="ECO:0000313" key="2">
    <source>
        <dbReference type="EMBL" id="SFQ85635.1"/>
    </source>
</evidence>
<keyword evidence="1" id="KW-0812">Transmembrane</keyword>
<organism evidence="2 3">
    <name type="scientific">Priestia endophytica DSM 13796</name>
    <dbReference type="NCBI Taxonomy" id="1121089"/>
    <lineage>
        <taxon>Bacteria</taxon>
        <taxon>Bacillati</taxon>
        <taxon>Bacillota</taxon>
        <taxon>Bacilli</taxon>
        <taxon>Bacillales</taxon>
        <taxon>Bacillaceae</taxon>
        <taxon>Priestia</taxon>
    </lineage>
</organism>
<reference evidence="2 3" key="1">
    <citation type="submission" date="2016-10" db="EMBL/GenBank/DDBJ databases">
        <authorList>
            <person name="Varghese N."/>
            <person name="Submissions S."/>
        </authorList>
    </citation>
    <scope>NUCLEOTIDE SEQUENCE [LARGE SCALE GENOMIC DNA]</scope>
    <source>
        <strain evidence="2 3">DSM 13796</strain>
    </source>
</reference>
<accession>A0A1I6BXM9</accession>
<keyword evidence="3" id="KW-1185">Reference proteome</keyword>
<dbReference type="InterPro" id="IPR025018">
    <property type="entry name" value="DUF3953"/>
</dbReference>
<feature type="transmembrane region" description="Helical" evidence="1">
    <location>
        <begin position="5"/>
        <end position="22"/>
    </location>
</feature>
<sequence length="80" mass="9285">MLKRLRIFLSVIVLILSVYSLITQSFKLMPYSMFLLGAMILVTGLMELKKDKKEFWGYVCIIVSLFAVYVSIQGFLLNWV</sequence>
<feature type="transmembrane region" description="Helical" evidence="1">
    <location>
        <begin position="28"/>
        <end position="48"/>
    </location>
</feature>
<dbReference type="Proteomes" id="UP000182762">
    <property type="component" value="Unassembled WGS sequence"/>
</dbReference>
<dbReference type="GeneID" id="93712972"/>
<evidence type="ECO:0000313" key="3">
    <source>
        <dbReference type="Proteomes" id="UP000182762"/>
    </source>
</evidence>
<dbReference type="EMBL" id="FOXX01000016">
    <property type="protein sequence ID" value="SFQ85635.1"/>
    <property type="molecule type" value="Genomic_DNA"/>
</dbReference>
<gene>
    <name evidence="2" type="ORF">SAMN02745910_04436</name>
</gene>
<protein>
    <recommendedName>
        <fullName evidence="4">DUF3953 domain-containing protein</fullName>
    </recommendedName>
</protein>
<evidence type="ECO:0000256" key="1">
    <source>
        <dbReference type="SAM" id="Phobius"/>
    </source>
</evidence>
<keyword evidence="1" id="KW-1133">Transmembrane helix</keyword>